<keyword evidence="6 11" id="KW-0472">Membrane</keyword>
<dbReference type="InterPro" id="IPR003660">
    <property type="entry name" value="HAMP_dom"/>
</dbReference>
<dbReference type="SMART" id="SM00283">
    <property type="entry name" value="MA"/>
    <property type="match status" value="1"/>
</dbReference>
<feature type="transmembrane region" description="Helical" evidence="11">
    <location>
        <begin position="365"/>
        <end position="388"/>
    </location>
</feature>
<feature type="transmembrane region" description="Helical" evidence="11">
    <location>
        <begin position="40"/>
        <end position="64"/>
    </location>
</feature>
<gene>
    <name evidence="14" type="ORF">GGR93_002789</name>
</gene>
<evidence type="ECO:0000313" key="14">
    <source>
        <dbReference type="EMBL" id="MBB4175001.1"/>
    </source>
</evidence>
<keyword evidence="9" id="KW-0175">Coiled coil</keyword>
<dbReference type="FunFam" id="1.10.287.950:FF:000001">
    <property type="entry name" value="Methyl-accepting chemotaxis sensory transducer"/>
    <property type="match status" value="1"/>
</dbReference>
<evidence type="ECO:0000256" key="8">
    <source>
        <dbReference type="PROSITE-ProRule" id="PRU00284"/>
    </source>
</evidence>
<keyword evidence="2" id="KW-1003">Cell membrane</keyword>
<accession>A0A7W6M9M7</accession>
<dbReference type="Gene3D" id="1.10.287.950">
    <property type="entry name" value="Methyl-accepting chemotaxis protein"/>
    <property type="match status" value="1"/>
</dbReference>
<dbReference type="Gene3D" id="6.10.340.10">
    <property type="match status" value="1"/>
</dbReference>
<keyword evidence="3" id="KW-0145">Chemotaxis</keyword>
<evidence type="ECO:0000313" key="15">
    <source>
        <dbReference type="Proteomes" id="UP000565745"/>
    </source>
</evidence>
<dbReference type="Pfam" id="PF00672">
    <property type="entry name" value="HAMP"/>
    <property type="match status" value="1"/>
</dbReference>
<dbReference type="EMBL" id="JACIFU010000003">
    <property type="protein sequence ID" value="MBB4175001.1"/>
    <property type="molecule type" value="Genomic_DNA"/>
</dbReference>
<dbReference type="PROSITE" id="PS50111">
    <property type="entry name" value="CHEMOTAXIS_TRANSDUC_2"/>
    <property type="match status" value="1"/>
</dbReference>
<dbReference type="SUPFAM" id="SSF158472">
    <property type="entry name" value="HAMP domain-like"/>
    <property type="match status" value="1"/>
</dbReference>
<dbReference type="GO" id="GO:0005886">
    <property type="term" value="C:plasma membrane"/>
    <property type="evidence" value="ECO:0007669"/>
    <property type="project" value="UniProtKB-SubCell"/>
</dbReference>
<dbReference type="SUPFAM" id="SSF58104">
    <property type="entry name" value="Methyl-accepting chemotaxis protein (MCP) signaling domain"/>
    <property type="match status" value="1"/>
</dbReference>
<organism evidence="14 15">
    <name type="scientific">Sulfitobacter noctilucicola</name>
    <dbReference type="NCBI Taxonomy" id="1342301"/>
    <lineage>
        <taxon>Bacteria</taxon>
        <taxon>Pseudomonadati</taxon>
        <taxon>Pseudomonadota</taxon>
        <taxon>Alphaproteobacteria</taxon>
        <taxon>Rhodobacterales</taxon>
        <taxon>Roseobacteraceae</taxon>
        <taxon>Sulfitobacter</taxon>
    </lineage>
</organism>
<keyword evidence="8" id="KW-0807">Transducer</keyword>
<dbReference type="GO" id="GO:0006935">
    <property type="term" value="P:chemotaxis"/>
    <property type="evidence" value="ECO:0007669"/>
    <property type="project" value="UniProtKB-KW"/>
</dbReference>
<evidence type="ECO:0000256" key="2">
    <source>
        <dbReference type="ARBA" id="ARBA00022475"/>
    </source>
</evidence>
<dbReference type="Pfam" id="PF02743">
    <property type="entry name" value="dCache_1"/>
    <property type="match status" value="1"/>
</dbReference>
<evidence type="ECO:0000256" key="3">
    <source>
        <dbReference type="ARBA" id="ARBA00022500"/>
    </source>
</evidence>
<dbReference type="PANTHER" id="PTHR43531:SF11">
    <property type="entry name" value="METHYL-ACCEPTING CHEMOTAXIS PROTEIN 3"/>
    <property type="match status" value="1"/>
</dbReference>
<comment type="similarity">
    <text evidence="7">Belongs to the methyl-accepting chemotaxis (MCP) protein family.</text>
</comment>
<feature type="domain" description="HAMP" evidence="13">
    <location>
        <begin position="390"/>
        <end position="443"/>
    </location>
</feature>
<evidence type="ECO:0000256" key="10">
    <source>
        <dbReference type="SAM" id="MobiDB-lite"/>
    </source>
</evidence>
<dbReference type="CDD" id="cd06225">
    <property type="entry name" value="HAMP"/>
    <property type="match status" value="1"/>
</dbReference>
<keyword evidence="15" id="KW-1185">Reference proteome</keyword>
<dbReference type="InterPro" id="IPR033479">
    <property type="entry name" value="dCache_1"/>
</dbReference>
<feature type="coiled-coil region" evidence="9">
    <location>
        <begin position="441"/>
        <end position="475"/>
    </location>
</feature>
<evidence type="ECO:0000259" key="12">
    <source>
        <dbReference type="PROSITE" id="PS50111"/>
    </source>
</evidence>
<dbReference type="AlphaFoldDB" id="A0A7W6M9M7"/>
<dbReference type="CDD" id="cd11386">
    <property type="entry name" value="MCP_signal"/>
    <property type="match status" value="1"/>
</dbReference>
<comment type="subcellular location">
    <subcellularLocation>
        <location evidence="1">Cell membrane</location>
        <topology evidence="1">Multi-pass membrane protein</topology>
    </subcellularLocation>
</comment>
<evidence type="ECO:0000256" key="4">
    <source>
        <dbReference type="ARBA" id="ARBA00022692"/>
    </source>
</evidence>
<evidence type="ECO:0000256" key="9">
    <source>
        <dbReference type="SAM" id="Coils"/>
    </source>
</evidence>
<dbReference type="OrthoDB" id="354287at2"/>
<dbReference type="InterPro" id="IPR004089">
    <property type="entry name" value="MCPsignal_dom"/>
</dbReference>
<dbReference type="Pfam" id="PF18947">
    <property type="entry name" value="HAMP_2"/>
    <property type="match status" value="1"/>
</dbReference>
<feature type="coiled-coil region" evidence="9">
    <location>
        <begin position="611"/>
        <end position="648"/>
    </location>
</feature>
<dbReference type="InterPro" id="IPR051310">
    <property type="entry name" value="MCP_chemotaxis"/>
</dbReference>
<evidence type="ECO:0000259" key="13">
    <source>
        <dbReference type="PROSITE" id="PS50885"/>
    </source>
</evidence>
<protein>
    <submittedName>
        <fullName evidence="14">Methyl-accepting chemotaxis protein</fullName>
    </submittedName>
</protein>
<keyword evidence="5 11" id="KW-1133">Transmembrane helix</keyword>
<dbReference type="GO" id="GO:0004888">
    <property type="term" value="F:transmembrane signaling receptor activity"/>
    <property type="evidence" value="ECO:0007669"/>
    <property type="project" value="InterPro"/>
</dbReference>
<dbReference type="PROSITE" id="PS50885">
    <property type="entry name" value="HAMP"/>
    <property type="match status" value="2"/>
</dbReference>
<comment type="caution">
    <text evidence="14">The sequence shown here is derived from an EMBL/GenBank/DDBJ whole genome shotgun (WGS) entry which is preliminary data.</text>
</comment>
<evidence type="ECO:0000256" key="11">
    <source>
        <dbReference type="SAM" id="Phobius"/>
    </source>
</evidence>
<keyword evidence="4 11" id="KW-0812">Transmembrane</keyword>
<evidence type="ECO:0000256" key="5">
    <source>
        <dbReference type="ARBA" id="ARBA00022989"/>
    </source>
</evidence>
<sequence length="868" mass="92612">MHAAMLVFWQAAPMQGVAVGDIRMLTGIRNLKIGVKLPVIIGVLVAVTIAILTASNMILTGAVLKQAAREKLESVATLTSKNISTLLHTIERDLNQTAERPSTIQAVLALTDGFKSTQNALDTLTRTYITENPAPLGEKDALVKADTGSSYGFIHAVYHPVFNSLQDSMGYYDIFLFDTEGNLVYSVFKERDFATNMLTGEWKDSGLAEAFRRGLELPQHSAPAFVDFAPYAPSNDAPAAFISRPVFNGQGTLVGVLAYQMPVDWLNATAADLEGLGETSDGLVVGADGQLRTDSVQTSQDDTLKILPGWDHLSQLDEAAGGHFDGIGHYQQQVMGFRAPVEGLDLQWSAIVQQDKSVLMAGRTWAVLLSGVVSLIILASALFIALLFSKAVTRPIQNLTTTVKAVAGGHLDDAVPGKEREDEIGDLARATEIFRQNAIERERLMAEQKTAQAQMQAMNREREAAAEDSIRLARERQEIDERRAVETQNMMRDLGTSFGEVVESAIAGRFSDRVKADFKNEHLIMLATNINSLMEAVDHGITQTGTQLARVAAGDLTQRMEGNFKGAFADLQNNVNTMIDALTLLIGDISESGLTLSGSSEELRQTADQLSRQAEQNAASVEETSAALEELAASLKNVSANVDEVRTTAIDASTAAQSSEVIASEAAESMDRIAEGSTEISRVTAVIDDIAFQINLLALNAGVEAARAGDAGRGFAVVASEVRSLAQRASDAAQEIGTVIKQSDHAVSEGVTKVASAKMSLENIAKSVLEISASVNEVSTAVTEQSAGISEITNAVGHIDAVTQKQAASFEEVTASSHVLADEARDLRATTSRFRISENVHAGGSEKDDGFIDGEQAQDTAGSGSVAA</sequence>
<feature type="domain" description="HAMP" evidence="13">
    <location>
        <begin position="535"/>
        <end position="587"/>
    </location>
</feature>
<name>A0A7W6M9M7_9RHOB</name>
<reference evidence="14 15" key="1">
    <citation type="submission" date="2020-08" db="EMBL/GenBank/DDBJ databases">
        <title>Genomic Encyclopedia of Type Strains, Phase IV (KMG-IV): sequencing the most valuable type-strain genomes for metagenomic binning, comparative biology and taxonomic classification.</title>
        <authorList>
            <person name="Goeker M."/>
        </authorList>
    </citation>
    <scope>NUCLEOTIDE SEQUENCE [LARGE SCALE GENOMIC DNA]</scope>
    <source>
        <strain evidence="14 15">DSM 101015</strain>
    </source>
</reference>
<feature type="domain" description="Methyl-accepting transducer" evidence="12">
    <location>
        <begin position="592"/>
        <end position="821"/>
    </location>
</feature>
<evidence type="ECO:0000256" key="6">
    <source>
        <dbReference type="ARBA" id="ARBA00023136"/>
    </source>
</evidence>
<evidence type="ECO:0000256" key="7">
    <source>
        <dbReference type="ARBA" id="ARBA00029447"/>
    </source>
</evidence>
<dbReference type="PANTHER" id="PTHR43531">
    <property type="entry name" value="PROTEIN ICFG"/>
    <property type="match status" value="1"/>
</dbReference>
<evidence type="ECO:0000256" key="1">
    <source>
        <dbReference type="ARBA" id="ARBA00004651"/>
    </source>
</evidence>
<feature type="compositionally biased region" description="Polar residues" evidence="10">
    <location>
        <begin position="857"/>
        <end position="868"/>
    </location>
</feature>
<dbReference type="RefSeq" id="WP_025055903.1">
    <property type="nucleotide sequence ID" value="NZ_JACIFU010000003.1"/>
</dbReference>
<proteinExistence type="inferred from homology"/>
<dbReference type="PRINTS" id="PR00260">
    <property type="entry name" value="CHEMTRNSDUCR"/>
</dbReference>
<dbReference type="SMART" id="SM00304">
    <property type="entry name" value="HAMP"/>
    <property type="match status" value="3"/>
</dbReference>
<dbReference type="Proteomes" id="UP000565745">
    <property type="component" value="Unassembled WGS sequence"/>
</dbReference>
<dbReference type="InterPro" id="IPR004090">
    <property type="entry name" value="Chemotax_Me-accpt_rcpt"/>
</dbReference>
<feature type="region of interest" description="Disordered" evidence="10">
    <location>
        <begin position="838"/>
        <end position="868"/>
    </location>
</feature>
<dbReference type="Pfam" id="PF00015">
    <property type="entry name" value="MCPsignal"/>
    <property type="match status" value="1"/>
</dbReference>
<dbReference type="GO" id="GO:0007165">
    <property type="term" value="P:signal transduction"/>
    <property type="evidence" value="ECO:0007669"/>
    <property type="project" value="UniProtKB-KW"/>
</dbReference>